<protein>
    <recommendedName>
        <fullName evidence="4">Reverse transcriptase Ty1/copia-type domain-containing protein</fullName>
    </recommendedName>
</protein>
<accession>A0A2I0IVL3</accession>
<dbReference type="STRING" id="22663.A0A2I0IVL3"/>
<sequence length="147" mass="16008">MAGYVFTLSGYTVSWTAVLQFTVALLTTKAKYMALAEAVKESIWLKGLSGDFGVDLEKLVEVASQGVVEIKKVGDSSQSSEHVDEVCDHEQVQALPGLVEHLQSLRWSPYRAGAELETCEILLKISEAKSNTIQGGNSLIEVPRIQP</sequence>
<evidence type="ECO:0000313" key="2">
    <source>
        <dbReference type="EMBL" id="PKI48039.1"/>
    </source>
</evidence>
<keyword evidence="1" id="KW-0812">Transmembrane</keyword>
<dbReference type="Proteomes" id="UP000233551">
    <property type="component" value="Unassembled WGS sequence"/>
</dbReference>
<feature type="transmembrane region" description="Helical" evidence="1">
    <location>
        <begin position="6"/>
        <end position="26"/>
    </location>
</feature>
<keyword evidence="1" id="KW-1133">Transmembrane helix</keyword>
<keyword evidence="3" id="KW-1185">Reference proteome</keyword>
<reference evidence="2 3" key="1">
    <citation type="submission" date="2017-11" db="EMBL/GenBank/DDBJ databases">
        <title>De-novo sequencing of pomegranate (Punica granatum L.) genome.</title>
        <authorList>
            <person name="Akparov Z."/>
            <person name="Amiraslanov A."/>
            <person name="Hajiyeva S."/>
            <person name="Abbasov M."/>
            <person name="Kaur K."/>
            <person name="Hamwieh A."/>
            <person name="Solovyev V."/>
            <person name="Salamov A."/>
            <person name="Braich B."/>
            <person name="Kosarev P."/>
            <person name="Mahmoud A."/>
            <person name="Hajiyev E."/>
            <person name="Babayeva S."/>
            <person name="Izzatullayeva V."/>
            <person name="Mammadov A."/>
            <person name="Mammadov A."/>
            <person name="Sharifova S."/>
            <person name="Ojaghi J."/>
            <person name="Eynullazada K."/>
            <person name="Bayramov B."/>
            <person name="Abdulazimova A."/>
            <person name="Shahmuradov I."/>
        </authorList>
    </citation>
    <scope>NUCLEOTIDE SEQUENCE [LARGE SCALE GENOMIC DNA]</scope>
    <source>
        <strain evidence="3">cv. AG2017</strain>
        <tissue evidence="2">Leaf</tissue>
    </source>
</reference>
<evidence type="ECO:0008006" key="4">
    <source>
        <dbReference type="Google" id="ProtNLM"/>
    </source>
</evidence>
<evidence type="ECO:0000313" key="3">
    <source>
        <dbReference type="Proteomes" id="UP000233551"/>
    </source>
</evidence>
<dbReference type="CDD" id="cd09272">
    <property type="entry name" value="RNase_HI_RT_Ty1"/>
    <property type="match status" value="1"/>
</dbReference>
<proteinExistence type="predicted"/>
<name>A0A2I0IVL3_PUNGR</name>
<comment type="caution">
    <text evidence="2">The sequence shown here is derived from an EMBL/GenBank/DDBJ whole genome shotgun (WGS) entry which is preliminary data.</text>
</comment>
<dbReference type="AlphaFoldDB" id="A0A2I0IVL3"/>
<keyword evidence="1" id="KW-0472">Membrane</keyword>
<organism evidence="2 3">
    <name type="scientific">Punica granatum</name>
    <name type="common">Pomegranate</name>
    <dbReference type="NCBI Taxonomy" id="22663"/>
    <lineage>
        <taxon>Eukaryota</taxon>
        <taxon>Viridiplantae</taxon>
        <taxon>Streptophyta</taxon>
        <taxon>Embryophyta</taxon>
        <taxon>Tracheophyta</taxon>
        <taxon>Spermatophyta</taxon>
        <taxon>Magnoliopsida</taxon>
        <taxon>eudicotyledons</taxon>
        <taxon>Gunneridae</taxon>
        <taxon>Pentapetalae</taxon>
        <taxon>rosids</taxon>
        <taxon>malvids</taxon>
        <taxon>Myrtales</taxon>
        <taxon>Lythraceae</taxon>
        <taxon>Punica</taxon>
    </lineage>
</organism>
<dbReference type="EMBL" id="PGOL01002437">
    <property type="protein sequence ID" value="PKI48039.1"/>
    <property type="molecule type" value="Genomic_DNA"/>
</dbReference>
<gene>
    <name evidence="2" type="ORF">CRG98_031556</name>
</gene>
<evidence type="ECO:0000256" key="1">
    <source>
        <dbReference type="SAM" id="Phobius"/>
    </source>
</evidence>